<dbReference type="EMBL" id="QGMY01000008">
    <property type="protein sequence ID" value="PWR71474.1"/>
    <property type="molecule type" value="Genomic_DNA"/>
</dbReference>
<evidence type="ECO:0000313" key="1">
    <source>
        <dbReference type="EMBL" id="PWR71474.1"/>
    </source>
</evidence>
<gene>
    <name evidence="1" type="ORF">DK846_11465</name>
</gene>
<dbReference type="AlphaFoldDB" id="A0A2V2MTE7"/>
<dbReference type="Proteomes" id="UP000245657">
    <property type="component" value="Unassembled WGS sequence"/>
</dbReference>
<protein>
    <submittedName>
        <fullName evidence="1">Uncharacterized protein</fullName>
    </submittedName>
</protein>
<keyword evidence="2" id="KW-1185">Reference proteome</keyword>
<comment type="caution">
    <text evidence="1">The sequence shown here is derived from an EMBL/GenBank/DDBJ whole genome shotgun (WGS) entry which is preliminary data.</text>
</comment>
<dbReference type="GeneID" id="97550382"/>
<organism evidence="1 2">
    <name type="scientific">Methanospirillum lacunae</name>
    <dbReference type="NCBI Taxonomy" id="668570"/>
    <lineage>
        <taxon>Archaea</taxon>
        <taxon>Methanobacteriati</taxon>
        <taxon>Methanobacteriota</taxon>
        <taxon>Stenosarchaea group</taxon>
        <taxon>Methanomicrobia</taxon>
        <taxon>Methanomicrobiales</taxon>
        <taxon>Methanospirillaceae</taxon>
        <taxon>Methanospirillum</taxon>
    </lineage>
</organism>
<proteinExistence type="predicted"/>
<dbReference type="OrthoDB" id="71001at2157"/>
<dbReference type="RefSeq" id="WP_109969092.1">
    <property type="nucleotide sequence ID" value="NZ_CP176093.1"/>
</dbReference>
<sequence length="145" mass="16634">MVTMGAIVTRRLREGKTYEDFRKRWFHTTGFASENRMFSLINIEDPREIIVIGLTESSMEDLLEKLRIDVKERLENPLDEVIEPEIGRTFGVMVSEDDFSSEGSIEYSDPSIRGKKTDVSEILGNIQDIRSTFAKAALERDEAKK</sequence>
<reference evidence="1 2" key="1">
    <citation type="submission" date="2018-05" db="EMBL/GenBank/DDBJ databases">
        <title>Draft genome of Methanospirillum lacunae Ki8-1.</title>
        <authorList>
            <person name="Dueholm M.S."/>
            <person name="Nielsen P.H."/>
            <person name="Bakmann L.F."/>
            <person name="Otzen D.E."/>
        </authorList>
    </citation>
    <scope>NUCLEOTIDE SEQUENCE [LARGE SCALE GENOMIC DNA]</scope>
    <source>
        <strain evidence="1 2">Ki8-1</strain>
    </source>
</reference>
<name>A0A2V2MTE7_9EURY</name>
<evidence type="ECO:0000313" key="2">
    <source>
        <dbReference type="Proteomes" id="UP000245657"/>
    </source>
</evidence>
<accession>A0A2V2MTE7</accession>